<reference evidence="12 13" key="1">
    <citation type="submission" date="2018-06" db="EMBL/GenBank/DDBJ databases">
        <authorList>
            <consortium name="Pathogen Informatics"/>
            <person name="Doyle S."/>
        </authorList>
    </citation>
    <scope>NUCLEOTIDE SEQUENCE [LARGE SCALE GENOMIC DNA]</scope>
    <source>
        <strain evidence="12 13">NCTC10698</strain>
    </source>
</reference>
<dbReference type="Gene3D" id="3.40.50.300">
    <property type="entry name" value="P-loop containing nucleotide triphosphate hydrolases"/>
    <property type="match status" value="1"/>
</dbReference>
<comment type="subcellular location">
    <subcellularLocation>
        <location evidence="11">Cytoplasm</location>
    </subcellularLocation>
</comment>
<dbReference type="GO" id="GO:0005524">
    <property type="term" value="F:ATP binding"/>
    <property type="evidence" value="ECO:0007669"/>
    <property type="project" value="UniProtKB-UniRule"/>
</dbReference>
<keyword evidence="5 11" id="KW-0808">Transferase</keyword>
<feature type="binding site" evidence="11">
    <location>
        <position position="88"/>
    </location>
    <ligand>
        <name>substrate</name>
    </ligand>
</feature>
<comment type="caution">
    <text evidence="12">The sequence shown here is derived from an EMBL/GenBank/DDBJ whole genome shotgun (WGS) entry which is preliminary data.</text>
</comment>
<keyword evidence="8 11" id="KW-0067">ATP-binding</keyword>
<dbReference type="Proteomes" id="UP000255070">
    <property type="component" value="Unassembled WGS sequence"/>
</dbReference>
<dbReference type="GO" id="GO:0009423">
    <property type="term" value="P:chorismate biosynthetic process"/>
    <property type="evidence" value="ECO:0007669"/>
    <property type="project" value="UniProtKB-UniRule"/>
</dbReference>
<dbReference type="PROSITE" id="PS01128">
    <property type="entry name" value="SHIKIMATE_KINASE"/>
    <property type="match status" value="1"/>
</dbReference>
<evidence type="ECO:0000313" key="12">
    <source>
        <dbReference type="EMBL" id="SUY75146.1"/>
    </source>
</evidence>
<dbReference type="GO" id="GO:0009073">
    <property type="term" value="P:aromatic amino acid family biosynthetic process"/>
    <property type="evidence" value="ECO:0007669"/>
    <property type="project" value="UniProtKB-KW"/>
</dbReference>
<name>A0A8B4S1G0_COMTE</name>
<dbReference type="InterPro" id="IPR000623">
    <property type="entry name" value="Shikimate_kinase/TSH1"/>
</dbReference>
<dbReference type="PANTHER" id="PTHR21087">
    <property type="entry name" value="SHIKIMATE KINASE"/>
    <property type="match status" value="1"/>
</dbReference>
<evidence type="ECO:0000256" key="5">
    <source>
        <dbReference type="ARBA" id="ARBA00022679"/>
    </source>
</evidence>
<comment type="function">
    <text evidence="11">Catalyzes the specific phosphorylation of the 3-hydroxyl group of shikimic acid using ATP as a cosubstrate.</text>
</comment>
<evidence type="ECO:0000313" key="13">
    <source>
        <dbReference type="Proteomes" id="UP000255070"/>
    </source>
</evidence>
<comment type="pathway">
    <text evidence="1 11">Metabolic intermediate biosynthesis; chorismate biosynthesis; chorismate from D-erythrose 4-phosphate and phosphoenolpyruvate: step 5/7.</text>
</comment>
<dbReference type="UniPathway" id="UPA00053">
    <property type="reaction ID" value="UER00088"/>
</dbReference>
<dbReference type="SUPFAM" id="SSF52540">
    <property type="entry name" value="P-loop containing nucleoside triphosphate hydrolases"/>
    <property type="match status" value="1"/>
</dbReference>
<comment type="catalytic activity">
    <reaction evidence="10 11">
        <text>shikimate + ATP = 3-phosphoshikimate + ADP + H(+)</text>
        <dbReference type="Rhea" id="RHEA:13121"/>
        <dbReference type="ChEBI" id="CHEBI:15378"/>
        <dbReference type="ChEBI" id="CHEBI:30616"/>
        <dbReference type="ChEBI" id="CHEBI:36208"/>
        <dbReference type="ChEBI" id="CHEBI:145989"/>
        <dbReference type="ChEBI" id="CHEBI:456216"/>
        <dbReference type="EC" id="2.7.1.71"/>
    </reaction>
</comment>
<keyword evidence="6 11" id="KW-0547">Nucleotide-binding</keyword>
<evidence type="ECO:0000256" key="8">
    <source>
        <dbReference type="ARBA" id="ARBA00022840"/>
    </source>
</evidence>
<evidence type="ECO:0000256" key="2">
    <source>
        <dbReference type="ARBA" id="ARBA00006997"/>
    </source>
</evidence>
<keyword evidence="9 11" id="KW-0057">Aromatic amino acid biosynthesis</keyword>
<dbReference type="GO" id="GO:0000287">
    <property type="term" value="F:magnesium ion binding"/>
    <property type="evidence" value="ECO:0007669"/>
    <property type="project" value="UniProtKB-UniRule"/>
</dbReference>
<feature type="binding site" evidence="11">
    <location>
        <position position="168"/>
    </location>
    <ligand>
        <name>substrate</name>
    </ligand>
</feature>
<evidence type="ECO:0000256" key="4">
    <source>
        <dbReference type="ARBA" id="ARBA00022605"/>
    </source>
</evidence>
<dbReference type="EMBL" id="UFXL01000001">
    <property type="protein sequence ID" value="SUY75146.1"/>
    <property type="molecule type" value="Genomic_DNA"/>
</dbReference>
<dbReference type="InterPro" id="IPR027417">
    <property type="entry name" value="P-loop_NTPase"/>
</dbReference>
<evidence type="ECO:0000256" key="6">
    <source>
        <dbReference type="ARBA" id="ARBA00022741"/>
    </source>
</evidence>
<accession>A0A8B4S1G0</accession>
<dbReference type="PRINTS" id="PR01100">
    <property type="entry name" value="SHIKIMTKNASE"/>
</dbReference>
<organism evidence="12 13">
    <name type="scientific">Comamonas testosteroni</name>
    <name type="common">Pseudomonas testosteroni</name>
    <dbReference type="NCBI Taxonomy" id="285"/>
    <lineage>
        <taxon>Bacteria</taxon>
        <taxon>Pseudomonadati</taxon>
        <taxon>Pseudomonadota</taxon>
        <taxon>Betaproteobacteria</taxon>
        <taxon>Burkholderiales</taxon>
        <taxon>Comamonadaceae</taxon>
        <taxon>Comamonas</taxon>
    </lineage>
</organism>
<evidence type="ECO:0000256" key="3">
    <source>
        <dbReference type="ARBA" id="ARBA00012154"/>
    </source>
</evidence>
<dbReference type="AlphaFoldDB" id="A0A8B4S1G0"/>
<dbReference type="PANTHER" id="PTHR21087:SF16">
    <property type="entry name" value="SHIKIMATE KINASE 1, CHLOROPLASTIC"/>
    <property type="match status" value="1"/>
</dbReference>
<evidence type="ECO:0000256" key="1">
    <source>
        <dbReference type="ARBA" id="ARBA00004842"/>
    </source>
</evidence>
<feature type="binding site" evidence="11">
    <location>
        <position position="46"/>
    </location>
    <ligand>
        <name>Mg(2+)</name>
        <dbReference type="ChEBI" id="CHEBI:18420"/>
    </ligand>
</feature>
<comment type="subunit">
    <text evidence="11">Monomer.</text>
</comment>
<evidence type="ECO:0000256" key="10">
    <source>
        <dbReference type="ARBA" id="ARBA00048567"/>
    </source>
</evidence>
<gene>
    <name evidence="12" type="primary">aroK_2</name>
    <name evidence="11" type="synonym">aroK</name>
    <name evidence="12" type="ORF">NCTC10698_00979</name>
</gene>
<feature type="binding site" evidence="11">
    <location>
        <position position="64"/>
    </location>
    <ligand>
        <name>substrate</name>
    </ligand>
</feature>
<keyword evidence="4 11" id="KW-0028">Amino-acid biosynthesis</keyword>
<keyword evidence="7 11" id="KW-0418">Kinase</keyword>
<keyword evidence="11" id="KW-0963">Cytoplasm</keyword>
<dbReference type="GO" id="GO:0005829">
    <property type="term" value="C:cytosol"/>
    <property type="evidence" value="ECO:0007669"/>
    <property type="project" value="TreeGrafter"/>
</dbReference>
<dbReference type="EC" id="2.7.1.71" evidence="3 11"/>
<sequence length="204" mass="22249">MRAFSFVISAGCENHGLARLADDGNAMTVLKKFHIALVGLPGSGKSTIGRYLAKRWSMPFVDVDVAIEEHIGCTIRDFFAKEGEARFRDVEQQVLAALLARPEKTVVATGGGAVLKAENRQELAGHAQVVYLSASPHEIAKRLQRDTQRPLLQVDNPLQRLLDLHAIRDPLYKEVADFVVAGSGLSAAQVAQRVAMQIELGQHS</sequence>
<feature type="binding site" evidence="11">
    <location>
        <position position="111"/>
    </location>
    <ligand>
        <name>substrate</name>
    </ligand>
</feature>
<comment type="cofactor">
    <cofactor evidence="11">
        <name>Mg(2+)</name>
        <dbReference type="ChEBI" id="CHEBI:18420"/>
    </cofactor>
    <text evidence="11">Binds 1 Mg(2+) ion per subunit.</text>
</comment>
<feature type="binding site" evidence="11">
    <location>
        <position position="149"/>
    </location>
    <ligand>
        <name>ATP</name>
        <dbReference type="ChEBI" id="CHEBI:30616"/>
    </ligand>
</feature>
<keyword evidence="13" id="KW-1185">Reference proteome</keyword>
<comment type="similarity">
    <text evidence="2 11">Belongs to the shikimate kinase family.</text>
</comment>
<protein>
    <recommendedName>
        <fullName evidence="3 11">Shikimate kinase</fullName>
        <shortName evidence="11">SK</shortName>
        <ecNumber evidence="3 11">2.7.1.71</ecNumber>
    </recommendedName>
</protein>
<evidence type="ECO:0000256" key="7">
    <source>
        <dbReference type="ARBA" id="ARBA00022777"/>
    </source>
</evidence>
<dbReference type="HAMAP" id="MF_00109">
    <property type="entry name" value="Shikimate_kinase"/>
    <property type="match status" value="1"/>
</dbReference>
<evidence type="ECO:0000256" key="9">
    <source>
        <dbReference type="ARBA" id="ARBA00023141"/>
    </source>
</evidence>
<keyword evidence="11" id="KW-0479">Metal-binding</keyword>
<evidence type="ECO:0000256" key="11">
    <source>
        <dbReference type="HAMAP-Rule" id="MF_00109"/>
    </source>
</evidence>
<dbReference type="GO" id="GO:0004765">
    <property type="term" value="F:shikimate kinase activity"/>
    <property type="evidence" value="ECO:0007669"/>
    <property type="project" value="UniProtKB-UniRule"/>
</dbReference>
<feature type="binding site" evidence="11">
    <location>
        <begin position="42"/>
        <end position="47"/>
    </location>
    <ligand>
        <name>ATP</name>
        <dbReference type="ChEBI" id="CHEBI:30616"/>
    </ligand>
</feature>
<dbReference type="CDD" id="cd00464">
    <property type="entry name" value="SK"/>
    <property type="match status" value="1"/>
</dbReference>
<dbReference type="InterPro" id="IPR023000">
    <property type="entry name" value="Shikimate_kinase_CS"/>
</dbReference>
<dbReference type="InterPro" id="IPR031322">
    <property type="entry name" value="Shikimate/glucono_kinase"/>
</dbReference>
<keyword evidence="11" id="KW-0460">Magnesium</keyword>
<dbReference type="GO" id="GO:0008652">
    <property type="term" value="P:amino acid biosynthetic process"/>
    <property type="evidence" value="ECO:0007669"/>
    <property type="project" value="UniProtKB-KW"/>
</dbReference>
<dbReference type="Pfam" id="PF01202">
    <property type="entry name" value="SKI"/>
    <property type="match status" value="1"/>
</dbReference>
<proteinExistence type="inferred from homology"/>
<comment type="caution">
    <text evidence="11">Lacks conserved residue(s) required for the propagation of feature annotation.</text>
</comment>